<dbReference type="AlphaFoldDB" id="A0A1D2JND3"/>
<proteinExistence type="predicted"/>
<evidence type="ECO:0000313" key="3">
    <source>
        <dbReference type="Proteomes" id="UP000242814"/>
    </source>
</evidence>
<keyword evidence="1" id="KW-0732">Signal</keyword>
<feature type="chain" id="PRO_5008902518" evidence="1">
    <location>
        <begin position="19"/>
        <end position="172"/>
    </location>
</feature>
<accession>A0A1D2JND3</accession>
<reference evidence="2 3" key="1">
    <citation type="submission" date="2016-06" db="EMBL/GenBank/DDBJ databases">
        <authorList>
            <person name="Kjaerup R.B."/>
            <person name="Dalgaard T.S."/>
            <person name="Juul-Madsen H.R."/>
        </authorList>
    </citation>
    <scope>NUCLEOTIDE SEQUENCE [LARGE SCALE GENOMIC DNA]</scope>
    <source>
        <strain evidence="2 3">Pb300</strain>
    </source>
</reference>
<protein>
    <submittedName>
        <fullName evidence="2">Uncharacterized protein</fullName>
    </submittedName>
</protein>
<organism evidence="2 3">
    <name type="scientific">Paracoccidioides brasiliensis</name>
    <dbReference type="NCBI Taxonomy" id="121759"/>
    <lineage>
        <taxon>Eukaryota</taxon>
        <taxon>Fungi</taxon>
        <taxon>Dikarya</taxon>
        <taxon>Ascomycota</taxon>
        <taxon>Pezizomycotina</taxon>
        <taxon>Eurotiomycetes</taxon>
        <taxon>Eurotiomycetidae</taxon>
        <taxon>Onygenales</taxon>
        <taxon>Ajellomycetaceae</taxon>
        <taxon>Paracoccidioides</taxon>
    </lineage>
</organism>
<dbReference type="EMBL" id="LZYO01000018">
    <property type="protein sequence ID" value="ODH44683.1"/>
    <property type="molecule type" value="Genomic_DNA"/>
</dbReference>
<comment type="caution">
    <text evidence="2">The sequence shown here is derived from an EMBL/GenBank/DDBJ whole genome shotgun (WGS) entry which is preliminary data.</text>
</comment>
<dbReference type="VEuPathDB" id="FungiDB:PABG_03319"/>
<sequence>MHISFVIILGILTTFISALPAGDSKGHDQVTVQLINDRTGAWGSVRIRLDNKPKNVVDLFQKKPVFSDGTVKATSMQMTRIIAGAHCRIEDEKTKKTIMEIDDRKTFDNVDGSDSKVPVINLKGSTIRCWVSNRYSVENLHVAMYVPILLAMASPHSGSVKEFLNLCQYITM</sequence>
<evidence type="ECO:0000256" key="1">
    <source>
        <dbReference type="SAM" id="SignalP"/>
    </source>
</evidence>
<dbReference type="Proteomes" id="UP000242814">
    <property type="component" value="Unassembled WGS sequence"/>
</dbReference>
<feature type="signal peptide" evidence="1">
    <location>
        <begin position="1"/>
        <end position="18"/>
    </location>
</feature>
<evidence type="ECO:0000313" key="2">
    <source>
        <dbReference type="EMBL" id="ODH44683.1"/>
    </source>
</evidence>
<gene>
    <name evidence="2" type="ORF">ACO22_00840</name>
</gene>
<name>A0A1D2JND3_PARBR</name>
<dbReference type="VEuPathDB" id="FungiDB:PADG_01881"/>